<dbReference type="AlphaFoldDB" id="A0AAD9JGI2"/>
<evidence type="ECO:0000256" key="1">
    <source>
        <dbReference type="ARBA" id="ARBA00022441"/>
    </source>
</evidence>
<name>A0AAD9JGI2_9ANNE</name>
<dbReference type="PANTHER" id="PTHR46228:SF2">
    <property type="entry name" value="KELCH REPEAT PROTEIN (AFU_ORTHOLOGUE AFUA_4G14350)"/>
    <property type="match status" value="1"/>
</dbReference>
<accession>A0AAD9JGI2</accession>
<proteinExistence type="predicted"/>
<dbReference type="Proteomes" id="UP001208570">
    <property type="component" value="Unassembled WGS sequence"/>
</dbReference>
<evidence type="ECO:0000256" key="2">
    <source>
        <dbReference type="ARBA" id="ARBA00022737"/>
    </source>
</evidence>
<dbReference type="PANTHER" id="PTHR46228">
    <property type="entry name" value="KELCH DOMAIN-CONTAINING PROTEIN"/>
    <property type="match status" value="1"/>
</dbReference>
<evidence type="ECO:0000313" key="3">
    <source>
        <dbReference type="EMBL" id="KAK2152233.1"/>
    </source>
</evidence>
<keyword evidence="1" id="KW-0880">Kelch repeat</keyword>
<dbReference type="EMBL" id="JAODUP010000335">
    <property type="protein sequence ID" value="KAK2152233.1"/>
    <property type="molecule type" value="Genomic_DNA"/>
</dbReference>
<dbReference type="InterPro" id="IPR015915">
    <property type="entry name" value="Kelch-typ_b-propeller"/>
</dbReference>
<sequence length="400" mass="45870">MELPVQKSPLPVMGHNAVAIGNTILVWGGYTTAQHIHDGVMLQMEPYIDPKLLWFYQPEYDHWHPTYTDGDIPRRTSGSGMVVINHYLYVFGGYTNMGNSNQLYRLDLNTLVWELLDNADMKHPSPRDKFMYWVHEEKFYIFGGFGVPTCDFLSEHGSFVCDDSIQNVRGWNNQLFVYDTKLGLWSNPKCKGSVPSPRAAGATVCIRNMVYLFGGRHCDRRLNDLYVLDIHAIEWTRLITSGLSPPGRSWHTFTAISPSHIVLYGGYSQQRITLNDIWMLDVSSLEWTTFRSTKHILPRLWHTASFTEEQDLVIFGGCSNDILSSETLAKSHNEVFVFRFTPHTLFRLSLNVVHHHRALLESEFPSLPETVQQHLSRRQDICSEKDLDEELGNARTCSIS</sequence>
<organism evidence="3 4">
    <name type="scientific">Paralvinella palmiformis</name>
    <dbReference type="NCBI Taxonomy" id="53620"/>
    <lineage>
        <taxon>Eukaryota</taxon>
        <taxon>Metazoa</taxon>
        <taxon>Spiralia</taxon>
        <taxon>Lophotrochozoa</taxon>
        <taxon>Annelida</taxon>
        <taxon>Polychaeta</taxon>
        <taxon>Sedentaria</taxon>
        <taxon>Canalipalpata</taxon>
        <taxon>Terebellida</taxon>
        <taxon>Terebelliformia</taxon>
        <taxon>Alvinellidae</taxon>
        <taxon>Paralvinella</taxon>
    </lineage>
</organism>
<dbReference type="SUPFAM" id="SSF117281">
    <property type="entry name" value="Kelch motif"/>
    <property type="match status" value="1"/>
</dbReference>
<dbReference type="Pfam" id="PF24681">
    <property type="entry name" value="Kelch_KLHDC2_KLHL20_DRC7"/>
    <property type="match status" value="1"/>
</dbReference>
<protein>
    <recommendedName>
        <fullName evidence="5">Kelch domain-containing protein 2</fullName>
    </recommendedName>
</protein>
<comment type="caution">
    <text evidence="3">The sequence shown here is derived from an EMBL/GenBank/DDBJ whole genome shotgun (WGS) entry which is preliminary data.</text>
</comment>
<evidence type="ECO:0008006" key="5">
    <source>
        <dbReference type="Google" id="ProtNLM"/>
    </source>
</evidence>
<dbReference type="Gene3D" id="2.120.10.80">
    <property type="entry name" value="Kelch-type beta propeller"/>
    <property type="match status" value="2"/>
</dbReference>
<keyword evidence="2" id="KW-0677">Repeat</keyword>
<reference evidence="3" key="1">
    <citation type="journal article" date="2023" name="Mol. Biol. Evol.">
        <title>Third-Generation Sequencing Reveals the Adaptive Role of the Epigenome in Three Deep-Sea Polychaetes.</title>
        <authorList>
            <person name="Perez M."/>
            <person name="Aroh O."/>
            <person name="Sun Y."/>
            <person name="Lan Y."/>
            <person name="Juniper S.K."/>
            <person name="Young C.R."/>
            <person name="Angers B."/>
            <person name="Qian P.Y."/>
        </authorList>
    </citation>
    <scope>NUCLEOTIDE SEQUENCE</scope>
    <source>
        <strain evidence="3">P08H-3</strain>
    </source>
</reference>
<keyword evidence="4" id="KW-1185">Reference proteome</keyword>
<gene>
    <name evidence="3" type="ORF">LSH36_334g00012</name>
</gene>
<evidence type="ECO:0000313" key="4">
    <source>
        <dbReference type="Proteomes" id="UP001208570"/>
    </source>
</evidence>